<name>A0A409VF65_9AGAR</name>
<keyword evidence="2" id="KW-1185">Reference proteome</keyword>
<sequence length="146" mass="16051">MKSSFAIVSVLDVEQSAIFPERNYPRAFMHAGAHLSSEWWTTIRGFDIVCSRSMPSSTISRPEMTDFFQSTRMSPETGACSALHIALMICIMLTWPTLGNGEIIGIQQGMINTKEAHLRAPTSSARALALAPIIQRHCDLLSVPSV</sequence>
<evidence type="ECO:0000313" key="2">
    <source>
        <dbReference type="Proteomes" id="UP000284706"/>
    </source>
</evidence>
<evidence type="ECO:0000313" key="1">
    <source>
        <dbReference type="EMBL" id="PPQ64896.1"/>
    </source>
</evidence>
<dbReference type="AlphaFoldDB" id="A0A409VF65"/>
<protein>
    <submittedName>
        <fullName evidence="1">Uncharacterized protein</fullName>
    </submittedName>
</protein>
<dbReference type="InParanoid" id="A0A409VF65"/>
<gene>
    <name evidence="1" type="ORF">CVT26_002614</name>
</gene>
<dbReference type="EMBL" id="NHYE01005661">
    <property type="protein sequence ID" value="PPQ64896.1"/>
    <property type="molecule type" value="Genomic_DNA"/>
</dbReference>
<proteinExistence type="predicted"/>
<dbReference type="Proteomes" id="UP000284706">
    <property type="component" value="Unassembled WGS sequence"/>
</dbReference>
<accession>A0A409VF65</accession>
<reference evidence="1 2" key="1">
    <citation type="journal article" date="2018" name="Evol. Lett.">
        <title>Horizontal gene cluster transfer increased hallucinogenic mushroom diversity.</title>
        <authorList>
            <person name="Reynolds H.T."/>
            <person name="Vijayakumar V."/>
            <person name="Gluck-Thaler E."/>
            <person name="Korotkin H.B."/>
            <person name="Matheny P.B."/>
            <person name="Slot J.C."/>
        </authorList>
    </citation>
    <scope>NUCLEOTIDE SEQUENCE [LARGE SCALE GENOMIC DNA]</scope>
    <source>
        <strain evidence="1 2">SRW20</strain>
    </source>
</reference>
<comment type="caution">
    <text evidence="1">The sequence shown here is derived from an EMBL/GenBank/DDBJ whole genome shotgun (WGS) entry which is preliminary data.</text>
</comment>
<organism evidence="1 2">
    <name type="scientific">Gymnopilus dilepis</name>
    <dbReference type="NCBI Taxonomy" id="231916"/>
    <lineage>
        <taxon>Eukaryota</taxon>
        <taxon>Fungi</taxon>
        <taxon>Dikarya</taxon>
        <taxon>Basidiomycota</taxon>
        <taxon>Agaricomycotina</taxon>
        <taxon>Agaricomycetes</taxon>
        <taxon>Agaricomycetidae</taxon>
        <taxon>Agaricales</taxon>
        <taxon>Agaricineae</taxon>
        <taxon>Hymenogastraceae</taxon>
        <taxon>Gymnopilus</taxon>
    </lineage>
</organism>